<dbReference type="PANTHER" id="PTHR36710:SF21">
    <property type="entry name" value="PECTINESTERASE INHIBITOR DOMAIN-CONTAINING PROTEIN"/>
    <property type="match status" value="1"/>
</dbReference>
<dbReference type="InterPro" id="IPR035513">
    <property type="entry name" value="Invertase/methylesterase_inhib"/>
</dbReference>
<evidence type="ECO:0000256" key="2">
    <source>
        <dbReference type="ARBA" id="ARBA00023157"/>
    </source>
</evidence>
<evidence type="ECO:0000256" key="1">
    <source>
        <dbReference type="ARBA" id="ARBA00022729"/>
    </source>
</evidence>
<feature type="domain" description="Pectinesterase inhibitor" evidence="5">
    <location>
        <begin position="76"/>
        <end position="222"/>
    </location>
</feature>
<keyword evidence="7" id="KW-1185">Reference proteome</keyword>
<dbReference type="SUPFAM" id="SSF101148">
    <property type="entry name" value="Plant invertase/pectin methylesterase inhibitor"/>
    <property type="match status" value="1"/>
</dbReference>
<dbReference type="PANTHER" id="PTHR36710">
    <property type="entry name" value="PECTINESTERASE INHIBITOR-LIKE"/>
    <property type="match status" value="1"/>
</dbReference>
<gene>
    <name evidence="6" type="ORF">PIB30_045824</name>
</gene>
<dbReference type="NCBIfam" id="TIGR01614">
    <property type="entry name" value="PME_inhib"/>
    <property type="match status" value="1"/>
</dbReference>
<dbReference type="InterPro" id="IPR052421">
    <property type="entry name" value="PCW_Enzyme_Inhibitor"/>
</dbReference>
<comment type="similarity">
    <text evidence="3">Belongs to the PMEI family.</text>
</comment>
<dbReference type="Gene3D" id="1.20.140.40">
    <property type="entry name" value="Invertase/pectin methylesterase inhibitor family protein"/>
    <property type="match status" value="1"/>
</dbReference>
<evidence type="ECO:0000313" key="6">
    <source>
        <dbReference type="EMBL" id="MED6147654.1"/>
    </source>
</evidence>
<evidence type="ECO:0000256" key="4">
    <source>
        <dbReference type="SAM" id="SignalP"/>
    </source>
</evidence>
<keyword evidence="2" id="KW-1015">Disulfide bond</keyword>
<name>A0ABU6TFY9_9FABA</name>
<dbReference type="SMART" id="SM00856">
    <property type="entry name" value="PMEI"/>
    <property type="match status" value="1"/>
</dbReference>
<protein>
    <recommendedName>
        <fullName evidence="5">Pectinesterase inhibitor domain-containing protein</fullName>
    </recommendedName>
</protein>
<organism evidence="6 7">
    <name type="scientific">Stylosanthes scabra</name>
    <dbReference type="NCBI Taxonomy" id="79078"/>
    <lineage>
        <taxon>Eukaryota</taxon>
        <taxon>Viridiplantae</taxon>
        <taxon>Streptophyta</taxon>
        <taxon>Embryophyta</taxon>
        <taxon>Tracheophyta</taxon>
        <taxon>Spermatophyta</taxon>
        <taxon>Magnoliopsida</taxon>
        <taxon>eudicotyledons</taxon>
        <taxon>Gunneridae</taxon>
        <taxon>Pentapetalae</taxon>
        <taxon>rosids</taxon>
        <taxon>fabids</taxon>
        <taxon>Fabales</taxon>
        <taxon>Fabaceae</taxon>
        <taxon>Papilionoideae</taxon>
        <taxon>50 kb inversion clade</taxon>
        <taxon>dalbergioids sensu lato</taxon>
        <taxon>Dalbergieae</taxon>
        <taxon>Pterocarpus clade</taxon>
        <taxon>Stylosanthes</taxon>
    </lineage>
</organism>
<dbReference type="InterPro" id="IPR006501">
    <property type="entry name" value="Pectinesterase_inhib_dom"/>
</dbReference>
<feature type="signal peptide" evidence="4">
    <location>
        <begin position="1"/>
        <end position="22"/>
    </location>
</feature>
<evidence type="ECO:0000259" key="5">
    <source>
        <dbReference type="SMART" id="SM00856"/>
    </source>
</evidence>
<sequence>MAFNKSLFFIVALSSVLLAGHAFSFPPTGAPTGAPAPSPVSGFDAVAELNNIKTNGLFGGLNNNLFSLKLEGEAEKFKAQIQHFCTGTENPALCAKTIAPFVNGITFDPFKALEAEMKATLNHTKEVYDSIVNEAGNPANPPAAIGALHVCKSCYKSMIDTIKEALELVQRLDVVDAYYKFSSVLSDRSACDDAFGESKGLTNPIADQSALVYQLGGNCMAIMDGWINSHNNFF</sequence>
<evidence type="ECO:0000256" key="3">
    <source>
        <dbReference type="ARBA" id="ARBA00038471"/>
    </source>
</evidence>
<feature type="chain" id="PRO_5046591072" description="Pectinesterase inhibitor domain-containing protein" evidence="4">
    <location>
        <begin position="23"/>
        <end position="234"/>
    </location>
</feature>
<dbReference type="EMBL" id="JASCZI010090903">
    <property type="protein sequence ID" value="MED6147654.1"/>
    <property type="molecule type" value="Genomic_DNA"/>
</dbReference>
<comment type="caution">
    <text evidence="6">The sequence shown here is derived from an EMBL/GenBank/DDBJ whole genome shotgun (WGS) entry which is preliminary data.</text>
</comment>
<dbReference type="Proteomes" id="UP001341840">
    <property type="component" value="Unassembled WGS sequence"/>
</dbReference>
<reference evidence="6 7" key="1">
    <citation type="journal article" date="2023" name="Plants (Basel)">
        <title>Bridging the Gap: Combining Genomics and Transcriptomics Approaches to Understand Stylosanthes scabra, an Orphan Legume from the Brazilian Caatinga.</title>
        <authorList>
            <person name="Ferreira-Neto J.R.C."/>
            <person name="da Silva M.D."/>
            <person name="Binneck E."/>
            <person name="de Melo N.F."/>
            <person name="da Silva R.H."/>
            <person name="de Melo A.L.T.M."/>
            <person name="Pandolfi V."/>
            <person name="Bustamante F.O."/>
            <person name="Brasileiro-Vidal A.C."/>
            <person name="Benko-Iseppon A.M."/>
        </authorList>
    </citation>
    <scope>NUCLEOTIDE SEQUENCE [LARGE SCALE GENOMIC DNA]</scope>
    <source>
        <tissue evidence="6">Leaves</tissue>
    </source>
</reference>
<accession>A0ABU6TFY9</accession>
<keyword evidence="1 4" id="KW-0732">Signal</keyword>
<dbReference type="CDD" id="cd15800">
    <property type="entry name" value="PMEI-like_2"/>
    <property type="match status" value="1"/>
</dbReference>
<evidence type="ECO:0000313" key="7">
    <source>
        <dbReference type="Proteomes" id="UP001341840"/>
    </source>
</evidence>
<dbReference type="Pfam" id="PF04043">
    <property type="entry name" value="PMEI"/>
    <property type="match status" value="1"/>
</dbReference>
<proteinExistence type="inferred from homology"/>